<keyword evidence="6" id="KW-0067">ATP-binding</keyword>
<dbReference type="GO" id="GO:0042802">
    <property type="term" value="F:identical protein binding"/>
    <property type="evidence" value="ECO:0007669"/>
    <property type="project" value="UniProtKB-ARBA"/>
</dbReference>
<evidence type="ECO:0000256" key="5">
    <source>
        <dbReference type="ARBA" id="ARBA00022777"/>
    </source>
</evidence>
<dbReference type="FunFam" id="3.40.50.300:FF:000527">
    <property type="entry name" value="Tyrosine-protein kinase etk"/>
    <property type="match status" value="1"/>
</dbReference>
<sequence>MALNFGSKQKTFQGERQLIAHTTPKSPITEQYRNIRTNIQFAAVGEQFRTLMFTSANPSEGKTTTTANTAVVFAQQGQKVLLVDADLRKPATHTILREKNVNGLTSVLAGQHPLEKCIRPTLVENLYFLSAGAIPPNPAEMLGSSRMKTLTQEMLEQFDLVIFDTPPVLAVTDAQVLANLCDGIVLVVRSGRTDKDAALKAKNLLQNATGKLLGAILNDKQQKENEHYYYYGN</sequence>
<dbReference type="InterPro" id="IPR025669">
    <property type="entry name" value="AAA_dom"/>
</dbReference>
<dbReference type="GO" id="GO:0004715">
    <property type="term" value="F:non-membrane spanning protein tyrosine kinase activity"/>
    <property type="evidence" value="ECO:0007669"/>
    <property type="project" value="UniProtKB-EC"/>
</dbReference>
<evidence type="ECO:0000259" key="9">
    <source>
        <dbReference type="Pfam" id="PF13614"/>
    </source>
</evidence>
<evidence type="ECO:0000256" key="7">
    <source>
        <dbReference type="ARBA" id="ARBA00023137"/>
    </source>
</evidence>
<keyword evidence="11" id="KW-1185">Reference proteome</keyword>
<proteinExistence type="inferred from homology"/>
<dbReference type="InterPro" id="IPR050445">
    <property type="entry name" value="Bact_polysacc_biosynth/exp"/>
</dbReference>
<evidence type="ECO:0000313" key="10">
    <source>
        <dbReference type="EMBL" id="MCP8967859.1"/>
    </source>
</evidence>
<evidence type="ECO:0000256" key="6">
    <source>
        <dbReference type="ARBA" id="ARBA00022840"/>
    </source>
</evidence>
<dbReference type="InterPro" id="IPR027417">
    <property type="entry name" value="P-loop_NTPase"/>
</dbReference>
<evidence type="ECO:0000313" key="11">
    <source>
        <dbReference type="Proteomes" id="UP001156102"/>
    </source>
</evidence>
<comment type="caution">
    <text evidence="10">The sequence shown here is derived from an EMBL/GenBank/DDBJ whole genome shotgun (WGS) entry which is preliminary data.</text>
</comment>
<dbReference type="InterPro" id="IPR005702">
    <property type="entry name" value="Wzc-like_C"/>
</dbReference>
<name>A0AA41X2Q4_9BACI</name>
<dbReference type="SUPFAM" id="SSF52540">
    <property type="entry name" value="P-loop containing nucleoside triphosphate hydrolases"/>
    <property type="match status" value="1"/>
</dbReference>
<dbReference type="CDD" id="cd05387">
    <property type="entry name" value="BY-kinase"/>
    <property type="match status" value="1"/>
</dbReference>
<organism evidence="10 11">
    <name type="scientific">Ectobacillus ponti</name>
    <dbReference type="NCBI Taxonomy" id="2961894"/>
    <lineage>
        <taxon>Bacteria</taxon>
        <taxon>Bacillati</taxon>
        <taxon>Bacillota</taxon>
        <taxon>Bacilli</taxon>
        <taxon>Bacillales</taxon>
        <taxon>Bacillaceae</taxon>
        <taxon>Ectobacillus</taxon>
    </lineage>
</organism>
<dbReference type="GO" id="GO:0005886">
    <property type="term" value="C:plasma membrane"/>
    <property type="evidence" value="ECO:0007669"/>
    <property type="project" value="TreeGrafter"/>
</dbReference>
<keyword evidence="5 10" id="KW-0418">Kinase</keyword>
<dbReference type="Pfam" id="PF13614">
    <property type="entry name" value="AAA_31"/>
    <property type="match status" value="1"/>
</dbReference>
<dbReference type="NCBIfam" id="TIGR01007">
    <property type="entry name" value="eps_fam"/>
    <property type="match status" value="1"/>
</dbReference>
<protein>
    <recommendedName>
        <fullName evidence="2">non-specific protein-tyrosine kinase</fullName>
        <ecNumber evidence="2">2.7.10.2</ecNumber>
    </recommendedName>
</protein>
<evidence type="ECO:0000256" key="2">
    <source>
        <dbReference type="ARBA" id="ARBA00011903"/>
    </source>
</evidence>
<feature type="domain" description="AAA" evidence="9">
    <location>
        <begin position="61"/>
        <end position="185"/>
    </location>
</feature>
<dbReference type="AlphaFoldDB" id="A0AA41X2Q4"/>
<comment type="similarity">
    <text evidence="1">Belongs to the CpsD/CapB family.</text>
</comment>
<keyword evidence="7" id="KW-0829">Tyrosine-protein kinase</keyword>
<comment type="catalytic activity">
    <reaction evidence="8">
        <text>L-tyrosyl-[protein] + ATP = O-phospho-L-tyrosyl-[protein] + ADP + H(+)</text>
        <dbReference type="Rhea" id="RHEA:10596"/>
        <dbReference type="Rhea" id="RHEA-COMP:10136"/>
        <dbReference type="Rhea" id="RHEA-COMP:20101"/>
        <dbReference type="ChEBI" id="CHEBI:15378"/>
        <dbReference type="ChEBI" id="CHEBI:30616"/>
        <dbReference type="ChEBI" id="CHEBI:46858"/>
        <dbReference type="ChEBI" id="CHEBI:61978"/>
        <dbReference type="ChEBI" id="CHEBI:456216"/>
        <dbReference type="EC" id="2.7.10.2"/>
    </reaction>
</comment>
<dbReference type="EMBL" id="JANCLT010000002">
    <property type="protein sequence ID" value="MCP8967859.1"/>
    <property type="molecule type" value="Genomic_DNA"/>
</dbReference>
<dbReference type="PANTHER" id="PTHR32309:SF13">
    <property type="entry name" value="FERRIC ENTEROBACTIN TRANSPORT PROTEIN FEPE"/>
    <property type="match status" value="1"/>
</dbReference>
<dbReference type="RefSeq" id="WP_254757770.1">
    <property type="nucleotide sequence ID" value="NZ_JANCLT010000002.1"/>
</dbReference>
<dbReference type="PANTHER" id="PTHR32309">
    <property type="entry name" value="TYROSINE-PROTEIN KINASE"/>
    <property type="match status" value="1"/>
</dbReference>
<evidence type="ECO:0000256" key="3">
    <source>
        <dbReference type="ARBA" id="ARBA00022679"/>
    </source>
</evidence>
<evidence type="ECO:0000256" key="1">
    <source>
        <dbReference type="ARBA" id="ARBA00007316"/>
    </source>
</evidence>
<evidence type="ECO:0000256" key="8">
    <source>
        <dbReference type="ARBA" id="ARBA00051245"/>
    </source>
</evidence>
<dbReference type="Proteomes" id="UP001156102">
    <property type="component" value="Unassembled WGS sequence"/>
</dbReference>
<dbReference type="EC" id="2.7.10.2" evidence="2"/>
<keyword evidence="3" id="KW-0808">Transferase</keyword>
<evidence type="ECO:0000256" key="4">
    <source>
        <dbReference type="ARBA" id="ARBA00022741"/>
    </source>
</evidence>
<dbReference type="Gene3D" id="3.40.50.300">
    <property type="entry name" value="P-loop containing nucleotide triphosphate hydrolases"/>
    <property type="match status" value="1"/>
</dbReference>
<accession>A0AA41X2Q4</accession>
<dbReference type="GO" id="GO:0005524">
    <property type="term" value="F:ATP binding"/>
    <property type="evidence" value="ECO:0007669"/>
    <property type="project" value="UniProtKB-KW"/>
</dbReference>
<reference evidence="10" key="1">
    <citation type="submission" date="2022-07" db="EMBL/GenBank/DDBJ databases">
        <authorList>
            <person name="Li W.-J."/>
            <person name="Deng Q.-Q."/>
        </authorList>
    </citation>
    <scope>NUCLEOTIDE SEQUENCE</scope>
    <source>
        <strain evidence="10">SYSU M60031</strain>
    </source>
</reference>
<gene>
    <name evidence="10" type="ORF">NK662_04810</name>
</gene>
<keyword evidence="4" id="KW-0547">Nucleotide-binding</keyword>